<organism evidence="2 3">
    <name type="scientific">Acetivibrio saccincola</name>
    <dbReference type="NCBI Taxonomy" id="1677857"/>
    <lineage>
        <taxon>Bacteria</taxon>
        <taxon>Bacillati</taxon>
        <taxon>Bacillota</taxon>
        <taxon>Clostridia</taxon>
        <taxon>Eubacteriales</taxon>
        <taxon>Oscillospiraceae</taxon>
        <taxon>Acetivibrio</taxon>
    </lineage>
</organism>
<protein>
    <recommendedName>
        <fullName evidence="4">ABC-type transport system involved in multi-copper enzyme maturation, permease component</fullName>
    </recommendedName>
</protein>
<reference evidence="2 3" key="1">
    <citation type="journal article" date="2018" name="Syst. Appl. Microbiol.">
        <title>Characterization and high-quality draft genome sequence of Herbivorax saccincola A7, an anaerobic, alkaliphilic, thermophilic, cellulolytic, and xylanolytic bacterium.</title>
        <authorList>
            <person name="Aikawa S."/>
            <person name="Baramee S."/>
            <person name="Sermsathanaswadi J."/>
            <person name="Thianheng P."/>
            <person name="Tachaapaikoon C."/>
            <person name="Shikata A."/>
            <person name="Waeonukul R."/>
            <person name="Pason P."/>
            <person name="Ratanakhanokchai K."/>
            <person name="Kosugi A."/>
        </authorList>
    </citation>
    <scope>NUCLEOTIDE SEQUENCE [LARGE SCALE GENOMIC DNA]</scope>
    <source>
        <strain evidence="2 3">A7</strain>
    </source>
</reference>
<gene>
    <name evidence="2" type="ORF">B9R14_09185</name>
</gene>
<feature type="transmembrane region" description="Helical" evidence="1">
    <location>
        <begin position="158"/>
        <end position="175"/>
    </location>
</feature>
<accession>A0A2S8RAU0</accession>
<keyword evidence="1" id="KW-1133">Transmembrane helix</keyword>
<comment type="caution">
    <text evidence="2">The sequence shown here is derived from an EMBL/GenBank/DDBJ whole genome shotgun (WGS) entry which is preliminary data.</text>
</comment>
<feature type="transmembrane region" description="Helical" evidence="1">
    <location>
        <begin position="248"/>
        <end position="266"/>
    </location>
</feature>
<dbReference type="AlphaFoldDB" id="A0A2S8RAU0"/>
<feature type="transmembrane region" description="Helical" evidence="1">
    <location>
        <begin position="48"/>
        <end position="69"/>
    </location>
</feature>
<name>A0A2S8RAU0_9FIRM</name>
<feature type="transmembrane region" description="Helical" evidence="1">
    <location>
        <begin position="219"/>
        <end position="236"/>
    </location>
</feature>
<feature type="transmembrane region" description="Helical" evidence="1">
    <location>
        <begin position="131"/>
        <end position="151"/>
    </location>
</feature>
<dbReference type="EMBL" id="NEMB01000003">
    <property type="protein sequence ID" value="PQQ66900.1"/>
    <property type="molecule type" value="Genomic_DNA"/>
</dbReference>
<evidence type="ECO:0000256" key="1">
    <source>
        <dbReference type="SAM" id="Phobius"/>
    </source>
</evidence>
<dbReference type="Proteomes" id="UP000239720">
    <property type="component" value="Unassembled WGS sequence"/>
</dbReference>
<evidence type="ECO:0000313" key="2">
    <source>
        <dbReference type="EMBL" id="PQQ66900.1"/>
    </source>
</evidence>
<keyword evidence="1" id="KW-0472">Membrane</keyword>
<evidence type="ECO:0008006" key="4">
    <source>
        <dbReference type="Google" id="ProtNLM"/>
    </source>
</evidence>
<feature type="transmembrane region" description="Helical" evidence="1">
    <location>
        <begin position="20"/>
        <end position="36"/>
    </location>
</feature>
<evidence type="ECO:0000313" key="3">
    <source>
        <dbReference type="Proteomes" id="UP000239720"/>
    </source>
</evidence>
<proteinExistence type="predicted"/>
<keyword evidence="1" id="KW-0812">Transmembrane</keyword>
<sequence length="674" mass="78871">MSVFIKLLILETKLLIRRYYLIIPFILTFIYLFYGYSNLQDSLDNYLFIRSSGYMFLGVTILSMCIGVINARQERVVKFEELMNTLPSFWIRLITKFFSWSLFSLVYCLILAVLCTIWSVKDVSQLDKYVWQILAYILVNYWLPMMSMWVIAYSIEKAIRPIIGWPLLLIVWYTIQPFNEGSIYNASIMFNQFIEQPYGSPNLLHYGLEMNMGLLARKLWFLMASLSLYIFANLAIINWQLKNSKSKIALTTAVLMVIGALPLAVISSVPHSPAVKWEFDSTLWDKQLIEQAKEEHQPFHINGEIKSLHIDIGGKNDRLEYNAKIQLDNLSKDAIIFTLYRSLEIESIKINGSEKENYIRENDWIILEEHSGGNIEIEMSVSGKLPITLGEVTHRTMLLTPDFPWYPILGKHKVLNPMLTYDYFSNNLVGQTTYDIGIKSRRGDIITNLSYDEGVEFYGKAKGPAIIQGDYKSENIEGIHFVAPTILYYFYKEAITIVPDLIVDYKKEFLEKLNLEIDDEVFNKHNRIFLVNYSFQHRHPFRSIGEEMYTNYLRWQYPSSYDNTFEATKGICENIRVQMLFESFLRNGKITENSVSPYLFETLVYIAESGEKRDIGEYFESWWGEDNERKAIIWENDIDEIKEIEKLIKAQSKEETSDIAYEILKRWITIPKER</sequence>
<dbReference type="RefSeq" id="WP_105368108.1">
    <property type="nucleotide sequence ID" value="NZ_NEMB01000003.1"/>
</dbReference>
<feature type="transmembrane region" description="Helical" evidence="1">
    <location>
        <begin position="97"/>
        <end position="119"/>
    </location>
</feature>